<feature type="region of interest" description="Disordered" evidence="1">
    <location>
        <begin position="81"/>
        <end position="102"/>
    </location>
</feature>
<comment type="caution">
    <text evidence="2">The sequence shown here is derived from an EMBL/GenBank/DDBJ whole genome shotgun (WGS) entry which is preliminary data.</text>
</comment>
<protein>
    <submittedName>
        <fullName evidence="2">Uncharacterized protein</fullName>
    </submittedName>
</protein>
<feature type="compositionally biased region" description="Polar residues" evidence="1">
    <location>
        <begin position="88"/>
        <end position="102"/>
    </location>
</feature>
<name>A0AA88MUE7_CHASR</name>
<reference evidence="2" key="1">
    <citation type="submission" date="2023-07" db="EMBL/GenBank/DDBJ databases">
        <title>Chromosome-level Genome Assembly of Striped Snakehead (Channa striata).</title>
        <authorList>
            <person name="Liu H."/>
        </authorList>
    </citation>
    <scope>NUCLEOTIDE SEQUENCE</scope>
    <source>
        <strain evidence="2">Gz</strain>
        <tissue evidence="2">Muscle</tissue>
    </source>
</reference>
<accession>A0AA88MUE7</accession>
<evidence type="ECO:0000313" key="2">
    <source>
        <dbReference type="EMBL" id="KAK2845176.1"/>
    </source>
</evidence>
<evidence type="ECO:0000256" key="1">
    <source>
        <dbReference type="SAM" id="MobiDB-lite"/>
    </source>
</evidence>
<dbReference type="AlphaFoldDB" id="A0AA88MUE7"/>
<organism evidence="2 3">
    <name type="scientific">Channa striata</name>
    <name type="common">Snakehead murrel</name>
    <name type="synonym">Ophicephalus striatus</name>
    <dbReference type="NCBI Taxonomy" id="64152"/>
    <lineage>
        <taxon>Eukaryota</taxon>
        <taxon>Metazoa</taxon>
        <taxon>Chordata</taxon>
        <taxon>Craniata</taxon>
        <taxon>Vertebrata</taxon>
        <taxon>Euteleostomi</taxon>
        <taxon>Actinopterygii</taxon>
        <taxon>Neopterygii</taxon>
        <taxon>Teleostei</taxon>
        <taxon>Neoteleostei</taxon>
        <taxon>Acanthomorphata</taxon>
        <taxon>Anabantaria</taxon>
        <taxon>Anabantiformes</taxon>
        <taxon>Channoidei</taxon>
        <taxon>Channidae</taxon>
        <taxon>Channa</taxon>
    </lineage>
</organism>
<keyword evidence="3" id="KW-1185">Reference proteome</keyword>
<dbReference type="EMBL" id="JAUPFM010000008">
    <property type="protein sequence ID" value="KAK2845176.1"/>
    <property type="molecule type" value="Genomic_DNA"/>
</dbReference>
<gene>
    <name evidence="2" type="ORF">Q5P01_011835</name>
</gene>
<proteinExistence type="predicted"/>
<dbReference type="Proteomes" id="UP001187415">
    <property type="component" value="Unassembled WGS sequence"/>
</dbReference>
<sequence length="118" mass="12918">MMLGALDFTRNLSDGFTNSCCTPILKLRQERQGGGRSWGLPACLNHFSCSSSFSSSTKQRVQLLTVGLVCLDAEGPRSAAALKRENSEWSQNEGKSGSSLQPHHSCVFLWHRGSVWGM</sequence>
<evidence type="ECO:0000313" key="3">
    <source>
        <dbReference type="Proteomes" id="UP001187415"/>
    </source>
</evidence>